<keyword evidence="7 14" id="KW-0418">Kinase</keyword>
<evidence type="ECO:0000256" key="7">
    <source>
        <dbReference type="ARBA" id="ARBA00022777"/>
    </source>
</evidence>
<comment type="subcellular location">
    <subcellularLocation>
        <location evidence="2">Cell membrane</location>
    </subcellularLocation>
</comment>
<dbReference type="Pfam" id="PF02518">
    <property type="entry name" value="HATPase_c"/>
    <property type="match status" value="1"/>
</dbReference>
<keyword evidence="5" id="KW-0808">Transferase</keyword>
<dbReference type="PROSITE" id="PS50885">
    <property type="entry name" value="HAMP"/>
    <property type="match status" value="1"/>
</dbReference>
<feature type="domain" description="Histidine kinase" evidence="12">
    <location>
        <begin position="285"/>
        <end position="505"/>
    </location>
</feature>
<dbReference type="CDD" id="cd00082">
    <property type="entry name" value="HisKA"/>
    <property type="match status" value="1"/>
</dbReference>
<dbReference type="InterPro" id="IPR036097">
    <property type="entry name" value="HisK_dim/P_sf"/>
</dbReference>
<evidence type="ECO:0000256" key="9">
    <source>
        <dbReference type="ARBA" id="ARBA00023012"/>
    </source>
</evidence>
<feature type="transmembrane region" description="Helical" evidence="11">
    <location>
        <begin position="174"/>
        <end position="197"/>
    </location>
</feature>
<keyword evidence="6 11" id="KW-0812">Transmembrane</keyword>
<dbReference type="InterPro" id="IPR003661">
    <property type="entry name" value="HisK_dim/P_dom"/>
</dbReference>
<dbReference type="InterPro" id="IPR004358">
    <property type="entry name" value="Sig_transdc_His_kin-like_C"/>
</dbReference>
<keyword evidence="15" id="KW-1185">Reference proteome</keyword>
<dbReference type="SMART" id="SM00388">
    <property type="entry name" value="HisKA"/>
    <property type="match status" value="1"/>
</dbReference>
<keyword evidence="9" id="KW-0902">Two-component regulatory system</keyword>
<dbReference type="RefSeq" id="WP_344168999.1">
    <property type="nucleotide sequence ID" value="NZ_BAAARY010000003.1"/>
</dbReference>
<sequence length="521" mass="55155">MTDPLAAAAGWARSVPLRVKLVAAVLALVSLALGVIGVGSALALRSYLVGQVDTALREQGPRLNVAGLIRPDLGQTLMPPSDYAVALLDPGGRVAVGDYGRPELLFSPGRFSERDLPRWPADPQRLTTQLGQPYTDRGQNDRVRWRILVTRNGDAGYLVVARSLQETDAAVAQLVWIDILVGAGVLLLLASIGAAIIQASLRPLVQIERTAGAIAAGDLSRRVPDPEPGVDPPATELGRLSRALNIMLTQIEAGFAASAASAAAARESETRAVNSEERMRRFVADASHELRTPLTTIRGFAELHRQGMGADPAESARLVRRIEDEAARMGLLVEDLLLLARLDQQRPLERNPVELAVLAADAVQAAHATAPERPIRLDLTADAADVVVLGDDARLRQVLANLMTNALNHTPPEASVVLRLVRAGPTVLVEVADTGPGMAAEHAQRVFERFYRADAARSRRPGPVAGAGLGLAIVAAIVAAHSGTVEVDTAPGEGTTFRVRLPLLAPDADPNPDQLSANSQG</sequence>
<reference evidence="14 15" key="1">
    <citation type="journal article" date="2019" name="Int. J. Syst. Evol. Microbiol.">
        <title>The Global Catalogue of Microorganisms (GCM) 10K type strain sequencing project: providing services to taxonomists for standard genome sequencing and annotation.</title>
        <authorList>
            <consortium name="The Broad Institute Genomics Platform"/>
            <consortium name="The Broad Institute Genome Sequencing Center for Infectious Disease"/>
            <person name="Wu L."/>
            <person name="Ma J."/>
        </authorList>
    </citation>
    <scope>NUCLEOTIDE SEQUENCE [LARGE SCALE GENOMIC DNA]</scope>
    <source>
        <strain evidence="14 15">JCM 3367</strain>
    </source>
</reference>
<dbReference type="PANTHER" id="PTHR45436:SF5">
    <property type="entry name" value="SENSOR HISTIDINE KINASE TRCS"/>
    <property type="match status" value="1"/>
</dbReference>
<protein>
    <recommendedName>
        <fullName evidence="3">histidine kinase</fullName>
        <ecNumber evidence="3">2.7.13.3</ecNumber>
    </recommendedName>
</protein>
<evidence type="ECO:0000313" key="14">
    <source>
        <dbReference type="EMBL" id="GAA2515677.1"/>
    </source>
</evidence>
<dbReference type="SUPFAM" id="SSF47384">
    <property type="entry name" value="Homodimeric domain of signal transducing histidine kinase"/>
    <property type="match status" value="1"/>
</dbReference>
<dbReference type="Gene3D" id="6.10.340.10">
    <property type="match status" value="1"/>
</dbReference>
<name>A0ABN3N719_9ACTN</name>
<dbReference type="Gene3D" id="1.10.287.130">
    <property type="match status" value="1"/>
</dbReference>
<evidence type="ECO:0000259" key="13">
    <source>
        <dbReference type="PROSITE" id="PS50885"/>
    </source>
</evidence>
<dbReference type="SUPFAM" id="SSF158472">
    <property type="entry name" value="HAMP domain-like"/>
    <property type="match status" value="1"/>
</dbReference>
<feature type="transmembrane region" description="Helical" evidence="11">
    <location>
        <begin position="21"/>
        <end position="44"/>
    </location>
</feature>
<evidence type="ECO:0000256" key="2">
    <source>
        <dbReference type="ARBA" id="ARBA00004236"/>
    </source>
</evidence>
<gene>
    <name evidence="14" type="ORF">GCM10010201_10200</name>
</gene>
<evidence type="ECO:0000256" key="8">
    <source>
        <dbReference type="ARBA" id="ARBA00022989"/>
    </source>
</evidence>
<dbReference type="PRINTS" id="PR00344">
    <property type="entry name" value="BCTRLSENSOR"/>
</dbReference>
<dbReference type="SUPFAM" id="SSF55874">
    <property type="entry name" value="ATPase domain of HSP90 chaperone/DNA topoisomerase II/histidine kinase"/>
    <property type="match status" value="1"/>
</dbReference>
<dbReference type="Gene3D" id="3.30.565.10">
    <property type="entry name" value="Histidine kinase-like ATPase, C-terminal domain"/>
    <property type="match status" value="1"/>
</dbReference>
<dbReference type="EC" id="2.7.13.3" evidence="3"/>
<evidence type="ECO:0000259" key="12">
    <source>
        <dbReference type="PROSITE" id="PS50109"/>
    </source>
</evidence>
<organism evidence="14 15">
    <name type="scientific">Pilimelia columellifera subsp. columellifera</name>
    <dbReference type="NCBI Taxonomy" id="706583"/>
    <lineage>
        <taxon>Bacteria</taxon>
        <taxon>Bacillati</taxon>
        <taxon>Actinomycetota</taxon>
        <taxon>Actinomycetes</taxon>
        <taxon>Micromonosporales</taxon>
        <taxon>Micromonosporaceae</taxon>
        <taxon>Pilimelia</taxon>
    </lineage>
</organism>
<evidence type="ECO:0000256" key="6">
    <source>
        <dbReference type="ARBA" id="ARBA00022692"/>
    </source>
</evidence>
<dbReference type="CDD" id="cd06225">
    <property type="entry name" value="HAMP"/>
    <property type="match status" value="1"/>
</dbReference>
<dbReference type="EMBL" id="BAAARY010000003">
    <property type="protein sequence ID" value="GAA2515677.1"/>
    <property type="molecule type" value="Genomic_DNA"/>
</dbReference>
<dbReference type="CDD" id="cd00075">
    <property type="entry name" value="HATPase"/>
    <property type="match status" value="1"/>
</dbReference>
<keyword evidence="10 11" id="KW-0472">Membrane</keyword>
<evidence type="ECO:0000256" key="4">
    <source>
        <dbReference type="ARBA" id="ARBA00022553"/>
    </source>
</evidence>
<dbReference type="InterPro" id="IPR050428">
    <property type="entry name" value="TCS_sensor_his_kinase"/>
</dbReference>
<accession>A0ABN3N719</accession>
<evidence type="ECO:0000256" key="1">
    <source>
        <dbReference type="ARBA" id="ARBA00000085"/>
    </source>
</evidence>
<dbReference type="PANTHER" id="PTHR45436">
    <property type="entry name" value="SENSOR HISTIDINE KINASE YKOH"/>
    <property type="match status" value="1"/>
</dbReference>
<dbReference type="SMART" id="SM00387">
    <property type="entry name" value="HATPase_c"/>
    <property type="match status" value="1"/>
</dbReference>
<proteinExistence type="predicted"/>
<comment type="caution">
    <text evidence="14">The sequence shown here is derived from an EMBL/GenBank/DDBJ whole genome shotgun (WGS) entry which is preliminary data.</text>
</comment>
<dbReference type="InterPro" id="IPR005467">
    <property type="entry name" value="His_kinase_dom"/>
</dbReference>
<evidence type="ECO:0000256" key="5">
    <source>
        <dbReference type="ARBA" id="ARBA00022679"/>
    </source>
</evidence>
<dbReference type="Pfam" id="PF00512">
    <property type="entry name" value="HisKA"/>
    <property type="match status" value="1"/>
</dbReference>
<dbReference type="InterPro" id="IPR003594">
    <property type="entry name" value="HATPase_dom"/>
</dbReference>
<dbReference type="PROSITE" id="PS50109">
    <property type="entry name" value="HIS_KIN"/>
    <property type="match status" value="1"/>
</dbReference>
<dbReference type="InterPro" id="IPR036890">
    <property type="entry name" value="HATPase_C_sf"/>
</dbReference>
<dbReference type="SMART" id="SM00304">
    <property type="entry name" value="HAMP"/>
    <property type="match status" value="1"/>
</dbReference>
<evidence type="ECO:0000256" key="11">
    <source>
        <dbReference type="SAM" id="Phobius"/>
    </source>
</evidence>
<feature type="domain" description="HAMP" evidence="13">
    <location>
        <begin position="198"/>
        <end position="256"/>
    </location>
</feature>
<dbReference type="GO" id="GO:0016301">
    <property type="term" value="F:kinase activity"/>
    <property type="evidence" value="ECO:0007669"/>
    <property type="project" value="UniProtKB-KW"/>
</dbReference>
<evidence type="ECO:0000256" key="3">
    <source>
        <dbReference type="ARBA" id="ARBA00012438"/>
    </source>
</evidence>
<dbReference type="Proteomes" id="UP001499978">
    <property type="component" value="Unassembled WGS sequence"/>
</dbReference>
<evidence type="ECO:0000256" key="10">
    <source>
        <dbReference type="ARBA" id="ARBA00023136"/>
    </source>
</evidence>
<dbReference type="InterPro" id="IPR003660">
    <property type="entry name" value="HAMP_dom"/>
</dbReference>
<evidence type="ECO:0000313" key="15">
    <source>
        <dbReference type="Proteomes" id="UP001499978"/>
    </source>
</evidence>
<dbReference type="Pfam" id="PF00672">
    <property type="entry name" value="HAMP"/>
    <property type="match status" value="1"/>
</dbReference>
<keyword evidence="8 11" id="KW-1133">Transmembrane helix</keyword>
<comment type="catalytic activity">
    <reaction evidence="1">
        <text>ATP + protein L-histidine = ADP + protein N-phospho-L-histidine.</text>
        <dbReference type="EC" id="2.7.13.3"/>
    </reaction>
</comment>
<keyword evidence="4" id="KW-0597">Phosphoprotein</keyword>